<dbReference type="GeneID" id="37272200"/>
<dbReference type="GO" id="GO:0004674">
    <property type="term" value="F:protein serine/threonine kinase activity"/>
    <property type="evidence" value="ECO:0007669"/>
    <property type="project" value="UniProtKB-KW"/>
</dbReference>
<keyword evidence="6 14" id="KW-0418">Kinase</keyword>
<feature type="compositionally biased region" description="Low complexity" evidence="11">
    <location>
        <begin position="34"/>
        <end position="56"/>
    </location>
</feature>
<dbReference type="PANTHER" id="PTHR24351">
    <property type="entry name" value="RIBOSOMAL PROTEIN S6 KINASE"/>
    <property type="match status" value="1"/>
</dbReference>
<dbReference type="FunFam" id="1.10.510.10:FF:000008">
    <property type="entry name" value="Non-specific serine/threonine protein kinase"/>
    <property type="match status" value="1"/>
</dbReference>
<comment type="catalytic activity">
    <reaction evidence="8">
        <text>L-threonyl-[protein] + ATP = O-phospho-L-threonyl-[protein] + ADP + H(+)</text>
        <dbReference type="Rhea" id="RHEA:46608"/>
        <dbReference type="Rhea" id="RHEA-COMP:11060"/>
        <dbReference type="Rhea" id="RHEA-COMP:11605"/>
        <dbReference type="ChEBI" id="CHEBI:15378"/>
        <dbReference type="ChEBI" id="CHEBI:30013"/>
        <dbReference type="ChEBI" id="CHEBI:30616"/>
        <dbReference type="ChEBI" id="CHEBI:61977"/>
        <dbReference type="ChEBI" id="CHEBI:456216"/>
        <dbReference type="EC" id="2.7.11.1"/>
    </reaction>
</comment>
<protein>
    <recommendedName>
        <fullName evidence="1">non-specific serine/threonine protein kinase</fullName>
        <ecNumber evidence="1">2.7.11.1</ecNumber>
    </recommendedName>
</protein>
<evidence type="ECO:0000259" key="13">
    <source>
        <dbReference type="PROSITE" id="PS51285"/>
    </source>
</evidence>
<dbReference type="InterPro" id="IPR017441">
    <property type="entry name" value="Protein_kinase_ATP_BS"/>
</dbReference>
<evidence type="ECO:0000259" key="12">
    <source>
        <dbReference type="PROSITE" id="PS50011"/>
    </source>
</evidence>
<sequence>MSWKLGKKLKEGALGGRSPSMSTGTPGGASIDRSATPTPATASSSSSAGNPLASSTGAPISRSGMLAIRVIDARGLSLPSGVPVPPTIARALTADASGQMGSLAGSGAGNRASLQRRQAWWLPYLVLEFDRNEVLIDAVGGDLQGPTWMYKAHFDVSRNSEISLQCYLRSGDGPRAGGGAGGSGNADAKDGQGDDVMGVSDIYLGGVKWVPDFDNQRTTDEWYPVSGGSGQIHVHVSYQSDHTPSSLTMDAFDLLKVIGKGSFGKVMQVRKRDTSRIYALKTLRKAHIVSRSEVTHTLAERTVLAQVNNPFIVPLKFSFQSPDKLYLVLAFVNGGELFHHLQREGRFSEERARFYAAELLCALEHLHGFNVIYRDLKPENILLDYTGHIALCDFGLCKVNMGDSETTNTFCGTPEYLAPELLLGHGYTRAVDWWTLGVLLYEMLTGLPPFYSEDVNEMYRKILQDPLRFGDEVHSDARALLTLLLNRDPAQRLGSGPNGAADIKAHPFFAKHINWSMLLAKKVQPPFKPSVASAIDTSNFDPEFTNEPAVDSVVDDSHMLSATVQNQFSGFSWNGRGEMSESLRD</sequence>
<dbReference type="EMBL" id="KZ819311">
    <property type="protein sequence ID" value="PWN94544.1"/>
    <property type="molecule type" value="Genomic_DNA"/>
</dbReference>
<evidence type="ECO:0000256" key="8">
    <source>
        <dbReference type="ARBA" id="ARBA00047899"/>
    </source>
</evidence>
<evidence type="ECO:0000256" key="1">
    <source>
        <dbReference type="ARBA" id="ARBA00012513"/>
    </source>
</evidence>
<dbReference type="InterPro" id="IPR000961">
    <property type="entry name" value="AGC-kinase_C"/>
</dbReference>
<dbReference type="SMART" id="SM00220">
    <property type="entry name" value="S_TKc"/>
    <property type="match status" value="1"/>
</dbReference>
<evidence type="ECO:0000256" key="4">
    <source>
        <dbReference type="ARBA" id="ARBA00022679"/>
    </source>
</evidence>
<dbReference type="Gene3D" id="1.10.510.10">
    <property type="entry name" value="Transferase(Phosphotransferase) domain 1"/>
    <property type="match status" value="1"/>
</dbReference>
<feature type="domain" description="Protein kinase" evidence="12">
    <location>
        <begin position="252"/>
        <end position="509"/>
    </location>
</feature>
<feature type="region of interest" description="Disordered" evidence="11">
    <location>
        <begin position="1"/>
        <end position="57"/>
    </location>
</feature>
<keyword evidence="2" id="KW-0723">Serine/threonine-protein kinase</keyword>
<gene>
    <name evidence="14" type="ORF">FA09DRAFT_344610</name>
</gene>
<evidence type="ECO:0000256" key="2">
    <source>
        <dbReference type="ARBA" id="ARBA00022527"/>
    </source>
</evidence>
<dbReference type="CDD" id="cd11651">
    <property type="entry name" value="YPK1_N_like"/>
    <property type="match status" value="1"/>
</dbReference>
<dbReference type="Pfam" id="PF00433">
    <property type="entry name" value="Pkinase_C"/>
    <property type="match status" value="1"/>
</dbReference>
<dbReference type="PROSITE" id="PS00108">
    <property type="entry name" value="PROTEIN_KINASE_ST"/>
    <property type="match status" value="1"/>
</dbReference>
<feature type="domain" description="AGC-kinase C-terminal" evidence="13">
    <location>
        <begin position="511"/>
        <end position="583"/>
    </location>
</feature>
<dbReference type="Proteomes" id="UP000245946">
    <property type="component" value="Unassembled WGS sequence"/>
</dbReference>
<evidence type="ECO:0000256" key="10">
    <source>
        <dbReference type="PROSITE-ProRule" id="PRU10141"/>
    </source>
</evidence>
<organism evidence="14 15">
    <name type="scientific">Tilletiopsis washingtonensis</name>
    <dbReference type="NCBI Taxonomy" id="58919"/>
    <lineage>
        <taxon>Eukaryota</taxon>
        <taxon>Fungi</taxon>
        <taxon>Dikarya</taxon>
        <taxon>Basidiomycota</taxon>
        <taxon>Ustilaginomycotina</taxon>
        <taxon>Exobasidiomycetes</taxon>
        <taxon>Entylomatales</taxon>
        <taxon>Entylomatales incertae sedis</taxon>
        <taxon>Tilletiopsis</taxon>
    </lineage>
</organism>
<dbReference type="AlphaFoldDB" id="A0A316Z0J6"/>
<accession>A0A316Z0J6</accession>
<dbReference type="Gene3D" id="3.30.200.20">
    <property type="entry name" value="Phosphorylase Kinase, domain 1"/>
    <property type="match status" value="1"/>
</dbReference>
<dbReference type="GO" id="GO:0106310">
    <property type="term" value="F:protein serine kinase activity"/>
    <property type="evidence" value="ECO:0007669"/>
    <property type="project" value="RHEA"/>
</dbReference>
<comment type="catalytic activity">
    <reaction evidence="9">
        <text>L-seryl-[protein] + ATP = O-phospho-L-seryl-[protein] + ADP + H(+)</text>
        <dbReference type="Rhea" id="RHEA:17989"/>
        <dbReference type="Rhea" id="RHEA-COMP:9863"/>
        <dbReference type="Rhea" id="RHEA-COMP:11604"/>
        <dbReference type="ChEBI" id="CHEBI:15378"/>
        <dbReference type="ChEBI" id="CHEBI:29999"/>
        <dbReference type="ChEBI" id="CHEBI:30616"/>
        <dbReference type="ChEBI" id="CHEBI:83421"/>
        <dbReference type="ChEBI" id="CHEBI:456216"/>
        <dbReference type="EC" id="2.7.11.1"/>
    </reaction>
</comment>
<keyword evidence="4" id="KW-0808">Transferase</keyword>
<feature type="binding site" evidence="10">
    <location>
        <position position="281"/>
    </location>
    <ligand>
        <name>ATP</name>
        <dbReference type="ChEBI" id="CHEBI:30616"/>
    </ligand>
</feature>
<dbReference type="STRING" id="58919.A0A316Z0J6"/>
<dbReference type="InterPro" id="IPR011009">
    <property type="entry name" value="Kinase-like_dom_sf"/>
</dbReference>
<dbReference type="PROSITE" id="PS51285">
    <property type="entry name" value="AGC_KINASE_CTER"/>
    <property type="match status" value="1"/>
</dbReference>
<evidence type="ECO:0000313" key="15">
    <source>
        <dbReference type="Proteomes" id="UP000245946"/>
    </source>
</evidence>
<dbReference type="InterPro" id="IPR017892">
    <property type="entry name" value="Pkinase_C"/>
</dbReference>
<keyword evidence="15" id="KW-1185">Reference proteome</keyword>
<evidence type="ECO:0000256" key="6">
    <source>
        <dbReference type="ARBA" id="ARBA00022777"/>
    </source>
</evidence>
<dbReference type="EC" id="2.7.11.1" evidence="1"/>
<evidence type="ECO:0000256" key="11">
    <source>
        <dbReference type="SAM" id="MobiDB-lite"/>
    </source>
</evidence>
<evidence type="ECO:0000313" key="14">
    <source>
        <dbReference type="EMBL" id="PWN94544.1"/>
    </source>
</evidence>
<proteinExistence type="predicted"/>
<evidence type="ECO:0000256" key="3">
    <source>
        <dbReference type="ARBA" id="ARBA00022553"/>
    </source>
</evidence>
<dbReference type="RefSeq" id="XP_025594823.1">
    <property type="nucleotide sequence ID" value="XM_025744656.1"/>
</dbReference>
<keyword evidence="3" id="KW-0597">Phosphoprotein</keyword>
<dbReference type="InterPro" id="IPR008271">
    <property type="entry name" value="Ser/Thr_kinase_AS"/>
</dbReference>
<dbReference type="InterPro" id="IPR000719">
    <property type="entry name" value="Prot_kinase_dom"/>
</dbReference>
<evidence type="ECO:0000256" key="5">
    <source>
        <dbReference type="ARBA" id="ARBA00022741"/>
    </source>
</evidence>
<dbReference type="Pfam" id="PF00069">
    <property type="entry name" value="Pkinase"/>
    <property type="match status" value="1"/>
</dbReference>
<dbReference type="SMART" id="SM00133">
    <property type="entry name" value="S_TK_X"/>
    <property type="match status" value="1"/>
</dbReference>
<reference evidence="14 15" key="1">
    <citation type="journal article" date="2018" name="Mol. Biol. Evol.">
        <title>Broad Genomic Sampling Reveals a Smut Pathogenic Ancestry of the Fungal Clade Ustilaginomycotina.</title>
        <authorList>
            <person name="Kijpornyongpan T."/>
            <person name="Mondo S.J."/>
            <person name="Barry K."/>
            <person name="Sandor L."/>
            <person name="Lee J."/>
            <person name="Lipzen A."/>
            <person name="Pangilinan J."/>
            <person name="LaButti K."/>
            <person name="Hainaut M."/>
            <person name="Henrissat B."/>
            <person name="Grigoriev I.V."/>
            <person name="Spatafora J.W."/>
            <person name="Aime M.C."/>
        </authorList>
    </citation>
    <scope>NUCLEOTIDE SEQUENCE [LARGE SCALE GENOMIC DNA]</scope>
    <source>
        <strain evidence="14 15">MCA 4186</strain>
    </source>
</reference>
<dbReference type="FunFam" id="3.30.200.20:FF:000048">
    <property type="entry name" value="Non-specific serine/threonine protein kinase"/>
    <property type="match status" value="1"/>
</dbReference>
<dbReference type="PROSITE" id="PS00107">
    <property type="entry name" value="PROTEIN_KINASE_ATP"/>
    <property type="match status" value="1"/>
</dbReference>
<dbReference type="OrthoDB" id="63267at2759"/>
<dbReference type="SUPFAM" id="SSF56112">
    <property type="entry name" value="Protein kinase-like (PK-like)"/>
    <property type="match status" value="1"/>
</dbReference>
<name>A0A316Z0J6_9BASI</name>
<keyword evidence="5 10" id="KW-0547">Nucleotide-binding</keyword>
<dbReference type="GO" id="GO:0005524">
    <property type="term" value="F:ATP binding"/>
    <property type="evidence" value="ECO:0007669"/>
    <property type="project" value="UniProtKB-UniRule"/>
</dbReference>
<dbReference type="PROSITE" id="PS50011">
    <property type="entry name" value="PROTEIN_KINASE_DOM"/>
    <property type="match status" value="1"/>
</dbReference>
<evidence type="ECO:0000256" key="7">
    <source>
        <dbReference type="ARBA" id="ARBA00022840"/>
    </source>
</evidence>
<keyword evidence="7 10" id="KW-0067">ATP-binding</keyword>
<evidence type="ECO:0000256" key="9">
    <source>
        <dbReference type="ARBA" id="ARBA00048679"/>
    </source>
</evidence>